<proteinExistence type="predicted"/>
<sequence>LYNFSLQLTKAIMSTNNSREILACRRQVLSREQREGERQRARFNTLNTRRASEDDRQKECVRSRRRRQNFSEESRQVERVRVRRRRKDYSEKRRQAK</sequence>
<feature type="compositionally biased region" description="Basic and acidic residues" evidence="1">
    <location>
        <begin position="50"/>
        <end position="62"/>
    </location>
</feature>
<feature type="non-terminal residue" evidence="2">
    <location>
        <position position="1"/>
    </location>
</feature>
<evidence type="ECO:0000313" key="2">
    <source>
        <dbReference type="EMBL" id="CAH3177694.1"/>
    </source>
</evidence>
<name>A0ABN8RE89_9CNID</name>
<protein>
    <recommendedName>
        <fullName evidence="4">IBB domain-containing protein</fullName>
    </recommendedName>
</protein>
<keyword evidence="3" id="KW-1185">Reference proteome</keyword>
<dbReference type="EMBL" id="CALNXI010001819">
    <property type="protein sequence ID" value="CAH3177694.1"/>
    <property type="molecule type" value="Genomic_DNA"/>
</dbReference>
<feature type="compositionally biased region" description="Basic and acidic residues" evidence="1">
    <location>
        <begin position="69"/>
        <end position="80"/>
    </location>
</feature>
<feature type="non-terminal residue" evidence="2">
    <location>
        <position position="97"/>
    </location>
</feature>
<evidence type="ECO:0008006" key="4">
    <source>
        <dbReference type="Google" id="ProtNLM"/>
    </source>
</evidence>
<dbReference type="Proteomes" id="UP001159427">
    <property type="component" value="Unassembled WGS sequence"/>
</dbReference>
<gene>
    <name evidence="2" type="ORF">PEVE_00011366</name>
</gene>
<comment type="caution">
    <text evidence="2">The sequence shown here is derived from an EMBL/GenBank/DDBJ whole genome shotgun (WGS) entry which is preliminary data.</text>
</comment>
<evidence type="ECO:0000313" key="3">
    <source>
        <dbReference type="Proteomes" id="UP001159427"/>
    </source>
</evidence>
<organism evidence="2 3">
    <name type="scientific">Porites evermanni</name>
    <dbReference type="NCBI Taxonomy" id="104178"/>
    <lineage>
        <taxon>Eukaryota</taxon>
        <taxon>Metazoa</taxon>
        <taxon>Cnidaria</taxon>
        <taxon>Anthozoa</taxon>
        <taxon>Hexacorallia</taxon>
        <taxon>Scleractinia</taxon>
        <taxon>Fungiina</taxon>
        <taxon>Poritidae</taxon>
        <taxon>Porites</taxon>
    </lineage>
</organism>
<reference evidence="2 3" key="1">
    <citation type="submission" date="2022-05" db="EMBL/GenBank/DDBJ databases">
        <authorList>
            <consortium name="Genoscope - CEA"/>
            <person name="William W."/>
        </authorList>
    </citation>
    <scope>NUCLEOTIDE SEQUENCE [LARGE SCALE GENOMIC DNA]</scope>
</reference>
<feature type="region of interest" description="Disordered" evidence="1">
    <location>
        <begin position="33"/>
        <end position="97"/>
    </location>
</feature>
<accession>A0ABN8RE89</accession>
<feature type="compositionally biased region" description="Basic and acidic residues" evidence="1">
    <location>
        <begin position="88"/>
        <end position="97"/>
    </location>
</feature>
<evidence type="ECO:0000256" key="1">
    <source>
        <dbReference type="SAM" id="MobiDB-lite"/>
    </source>
</evidence>